<comment type="similarity">
    <text evidence="3 11">Belongs to the eIF-5A family.</text>
</comment>
<comment type="subcellular location">
    <subcellularLocation>
        <location evidence="2 11">Cytoplasm</location>
    </subcellularLocation>
</comment>
<dbReference type="HAMAP" id="MF_00085">
    <property type="entry name" value="eIF_5A"/>
    <property type="match status" value="1"/>
</dbReference>
<dbReference type="CDD" id="cd04467">
    <property type="entry name" value="S1_aIF5A"/>
    <property type="match status" value="1"/>
</dbReference>
<comment type="function">
    <text evidence="1 11">Functions by promoting the formation of the first peptide bond.</text>
</comment>
<sequence length="132" mass="14538">MSTRPEEAGNVKVGSFIVIDGEPCRVVEVEKSKTGKHGSAKARIVGIGFFDGVKRSIVVPTDAKVDVPVIRKFNAQVVSLMGDSVQLMSLEDYATFEIPMPTEEEIRGKLGEGVEVEVWEIMGRYKIQRVRG</sequence>
<evidence type="ECO:0000259" key="12">
    <source>
        <dbReference type="SMART" id="SM01376"/>
    </source>
</evidence>
<organism evidence="13">
    <name type="scientific">Thermofilum pendens</name>
    <dbReference type="NCBI Taxonomy" id="2269"/>
    <lineage>
        <taxon>Archaea</taxon>
        <taxon>Thermoproteota</taxon>
        <taxon>Thermoprotei</taxon>
        <taxon>Thermofilales</taxon>
        <taxon>Thermofilaceae</taxon>
        <taxon>Thermofilum</taxon>
    </lineage>
</organism>
<dbReference type="Pfam" id="PF01287">
    <property type="entry name" value="eIF-5a"/>
    <property type="match status" value="1"/>
</dbReference>
<keyword evidence="7 11" id="KW-0648">Protein biosynthesis</keyword>
<dbReference type="GO" id="GO:0005737">
    <property type="term" value="C:cytoplasm"/>
    <property type="evidence" value="ECO:0007669"/>
    <property type="project" value="UniProtKB-SubCell"/>
</dbReference>
<dbReference type="InterPro" id="IPR019769">
    <property type="entry name" value="Trans_elong_IF5A_hypusine_site"/>
</dbReference>
<accession>A0A7C4GZX6</accession>
<evidence type="ECO:0000256" key="4">
    <source>
        <dbReference type="ARBA" id="ARBA00016327"/>
    </source>
</evidence>
<dbReference type="InterPro" id="IPR020189">
    <property type="entry name" value="IF5A_C"/>
</dbReference>
<dbReference type="SUPFAM" id="SSF50249">
    <property type="entry name" value="Nucleic acid-binding proteins"/>
    <property type="match status" value="1"/>
</dbReference>
<keyword evidence="5 11" id="KW-0963">Cytoplasm</keyword>
<evidence type="ECO:0000256" key="1">
    <source>
        <dbReference type="ARBA" id="ARBA00003980"/>
    </source>
</evidence>
<feature type="domain" description="Translation initiation factor 5A C-terminal" evidence="12">
    <location>
        <begin position="69"/>
        <end position="131"/>
    </location>
</feature>
<dbReference type="NCBIfam" id="NF003076">
    <property type="entry name" value="PRK03999.1"/>
    <property type="match status" value="1"/>
</dbReference>
<dbReference type="Gene3D" id="2.40.50.140">
    <property type="entry name" value="Nucleic acid-binding proteins"/>
    <property type="match status" value="1"/>
</dbReference>
<evidence type="ECO:0000256" key="6">
    <source>
        <dbReference type="ARBA" id="ARBA00022540"/>
    </source>
</evidence>
<dbReference type="InterPro" id="IPR001884">
    <property type="entry name" value="IF5A-like"/>
</dbReference>
<dbReference type="InterPro" id="IPR008991">
    <property type="entry name" value="Translation_prot_SH3-like_sf"/>
</dbReference>
<dbReference type="EMBL" id="DTBQ01000021">
    <property type="protein sequence ID" value="HGM46239.1"/>
    <property type="molecule type" value="Genomic_DNA"/>
</dbReference>
<name>A0A7C4GZX6_THEPE</name>
<dbReference type="PIRSF" id="PIRSF003025">
    <property type="entry name" value="eIF5A"/>
    <property type="match status" value="1"/>
</dbReference>
<evidence type="ECO:0000313" key="13">
    <source>
        <dbReference type="EMBL" id="HGM46239.1"/>
    </source>
</evidence>
<dbReference type="Pfam" id="PF21485">
    <property type="entry name" value="IF5A-like_N"/>
    <property type="match status" value="1"/>
</dbReference>
<dbReference type="GO" id="GO:0045905">
    <property type="term" value="P:positive regulation of translational termination"/>
    <property type="evidence" value="ECO:0007669"/>
    <property type="project" value="InterPro"/>
</dbReference>
<dbReference type="NCBIfam" id="TIGR00037">
    <property type="entry name" value="eIF_5A"/>
    <property type="match status" value="1"/>
</dbReference>
<evidence type="ECO:0000256" key="7">
    <source>
        <dbReference type="ARBA" id="ARBA00022917"/>
    </source>
</evidence>
<evidence type="ECO:0000256" key="8">
    <source>
        <dbReference type="ARBA" id="ARBA00023071"/>
    </source>
</evidence>
<comment type="caution">
    <text evidence="13">The sequence shown here is derived from an EMBL/GenBank/DDBJ whole genome shotgun (WGS) entry which is preliminary data.</text>
</comment>
<dbReference type="SMART" id="SM01376">
    <property type="entry name" value="eIF-5a"/>
    <property type="match status" value="1"/>
</dbReference>
<dbReference type="AlphaFoldDB" id="A0A7C4GZX6"/>
<keyword evidence="6 11" id="KW-0396">Initiation factor</keyword>
<dbReference type="PROSITE" id="PS00302">
    <property type="entry name" value="IF5A_HYPUSINE"/>
    <property type="match status" value="1"/>
</dbReference>
<dbReference type="InterPro" id="IPR014722">
    <property type="entry name" value="Rib_uL2_dom2"/>
</dbReference>
<evidence type="ECO:0000256" key="9">
    <source>
        <dbReference type="ARBA" id="ARBA00032030"/>
    </source>
</evidence>
<dbReference type="SUPFAM" id="SSF50104">
    <property type="entry name" value="Translation proteins SH3-like domain"/>
    <property type="match status" value="1"/>
</dbReference>
<dbReference type="GO" id="GO:0003743">
    <property type="term" value="F:translation initiation factor activity"/>
    <property type="evidence" value="ECO:0007669"/>
    <property type="project" value="UniProtKB-UniRule"/>
</dbReference>
<dbReference type="GO" id="GO:0003746">
    <property type="term" value="F:translation elongation factor activity"/>
    <property type="evidence" value="ECO:0007669"/>
    <property type="project" value="InterPro"/>
</dbReference>
<dbReference type="GO" id="GO:0003723">
    <property type="term" value="F:RNA binding"/>
    <property type="evidence" value="ECO:0007669"/>
    <property type="project" value="InterPro"/>
</dbReference>
<keyword evidence="8 11" id="KW-0385">Hypusine</keyword>
<dbReference type="InterPro" id="IPR012340">
    <property type="entry name" value="NA-bd_OB-fold"/>
</dbReference>
<dbReference type="GO" id="GO:0043022">
    <property type="term" value="F:ribosome binding"/>
    <property type="evidence" value="ECO:0007669"/>
    <property type="project" value="InterPro"/>
</dbReference>
<gene>
    <name evidence="11" type="primary">eif5a</name>
    <name evidence="13" type="ORF">ENU21_00610</name>
</gene>
<evidence type="ECO:0000256" key="10">
    <source>
        <dbReference type="ARBA" id="ARBA00032163"/>
    </source>
</evidence>
<evidence type="ECO:0000256" key="5">
    <source>
        <dbReference type="ARBA" id="ARBA00022490"/>
    </source>
</evidence>
<evidence type="ECO:0000256" key="3">
    <source>
        <dbReference type="ARBA" id="ARBA00006016"/>
    </source>
</evidence>
<evidence type="ECO:0000256" key="2">
    <source>
        <dbReference type="ARBA" id="ARBA00004496"/>
    </source>
</evidence>
<dbReference type="PANTHER" id="PTHR11673">
    <property type="entry name" value="TRANSLATION INITIATION FACTOR 5A FAMILY MEMBER"/>
    <property type="match status" value="1"/>
</dbReference>
<dbReference type="InterPro" id="IPR048670">
    <property type="entry name" value="IF5A-like_N"/>
</dbReference>
<dbReference type="GO" id="GO:0045901">
    <property type="term" value="P:positive regulation of translational elongation"/>
    <property type="evidence" value="ECO:0007669"/>
    <property type="project" value="InterPro"/>
</dbReference>
<reference evidence="13" key="1">
    <citation type="journal article" date="2020" name="mSystems">
        <title>Genome- and Community-Level Interaction Insights into Carbon Utilization and Element Cycling Functions of Hydrothermarchaeota in Hydrothermal Sediment.</title>
        <authorList>
            <person name="Zhou Z."/>
            <person name="Liu Y."/>
            <person name="Xu W."/>
            <person name="Pan J."/>
            <person name="Luo Z.H."/>
            <person name="Li M."/>
        </authorList>
    </citation>
    <scope>NUCLEOTIDE SEQUENCE</scope>
    <source>
        <strain evidence="13">SpSt-649</strain>
    </source>
</reference>
<evidence type="ECO:0000256" key="11">
    <source>
        <dbReference type="HAMAP-Rule" id="MF_00085"/>
    </source>
</evidence>
<feature type="modified residue" description="Hypusine" evidence="11">
    <location>
        <position position="36"/>
    </location>
</feature>
<dbReference type="InterPro" id="IPR022847">
    <property type="entry name" value="Transl_elong_IF5A_arc"/>
</dbReference>
<proteinExistence type="inferred from homology"/>
<dbReference type="Gene3D" id="2.30.30.30">
    <property type="match status" value="1"/>
</dbReference>
<protein>
    <recommendedName>
        <fullName evidence="4 11">Translation initiation factor 5A</fullName>
    </recommendedName>
    <alternativeName>
        <fullName evidence="10 11">Hypusine-containing protein</fullName>
    </alternativeName>
    <alternativeName>
        <fullName evidence="9 11">eIF-5A</fullName>
    </alternativeName>
</protein>